<dbReference type="InterPro" id="IPR035093">
    <property type="entry name" value="RelE/ParE_toxin_dom_sf"/>
</dbReference>
<dbReference type="Gene3D" id="3.30.2310.20">
    <property type="entry name" value="RelE-like"/>
    <property type="match status" value="1"/>
</dbReference>
<evidence type="ECO:0000313" key="1">
    <source>
        <dbReference type="EMBL" id="BCR36716.1"/>
    </source>
</evidence>
<gene>
    <name evidence="1" type="ORF">MPAN_016090</name>
</gene>
<accession>A0A7U9TJX3</accession>
<dbReference type="KEGG" id="manr:MPAN_016090"/>
<evidence type="ECO:0008006" key="3">
    <source>
        <dbReference type="Google" id="ProtNLM"/>
    </source>
</evidence>
<sequence length="77" mass="9214">MNQETATDLIYKFKSKFNELLLLPLSFLLVESKLIYEINQRKCIVDNYIVLYFYNAKDKLVEIVRVIYSKIDYLQAL</sequence>
<name>A0A7U9TJX3_9MOLU</name>
<reference evidence="1" key="1">
    <citation type="submission" date="2021-01" db="EMBL/GenBank/DDBJ databases">
        <title>Draft genome sequence of Acholeplasmataceae bacterium strain Mahy22.</title>
        <authorList>
            <person name="Watanabe M."/>
            <person name="Kojima H."/>
            <person name="Fukui M."/>
        </authorList>
    </citation>
    <scope>NUCLEOTIDE SEQUENCE</scope>
    <source>
        <strain evidence="1">Mahy22</strain>
    </source>
</reference>
<keyword evidence="2" id="KW-1185">Reference proteome</keyword>
<dbReference type="EMBL" id="AP024412">
    <property type="protein sequence ID" value="BCR36716.1"/>
    <property type="molecule type" value="Genomic_DNA"/>
</dbReference>
<protein>
    <recommendedName>
        <fullName evidence="3">Type II toxin-antitoxin system RelE/ParE family toxin</fullName>
    </recommendedName>
</protein>
<dbReference type="Proteomes" id="UP000620133">
    <property type="component" value="Chromosome"/>
</dbReference>
<evidence type="ECO:0000313" key="2">
    <source>
        <dbReference type="Proteomes" id="UP000620133"/>
    </source>
</evidence>
<organism evidence="1 2">
    <name type="scientific">Mariniplasma anaerobium</name>
    <dbReference type="NCBI Taxonomy" id="2735436"/>
    <lineage>
        <taxon>Bacteria</taxon>
        <taxon>Bacillati</taxon>
        <taxon>Mycoplasmatota</taxon>
        <taxon>Mollicutes</taxon>
        <taxon>Acholeplasmatales</taxon>
        <taxon>Acholeplasmataceae</taxon>
        <taxon>Mariniplasma</taxon>
    </lineage>
</organism>
<dbReference type="AlphaFoldDB" id="A0A7U9TJX3"/>
<proteinExistence type="predicted"/>